<dbReference type="PANTHER" id="PTHR19965">
    <property type="entry name" value="RNA AND EXPORT FACTOR BINDING PROTEIN"/>
    <property type="match status" value="1"/>
</dbReference>
<feature type="compositionally biased region" description="Basic and acidic residues" evidence="3">
    <location>
        <begin position="1"/>
        <end position="19"/>
    </location>
</feature>
<evidence type="ECO:0000256" key="2">
    <source>
        <dbReference type="PROSITE-ProRule" id="PRU00176"/>
    </source>
</evidence>
<dbReference type="EMBL" id="SPOF01000002">
    <property type="protein sequence ID" value="TIB16978.1"/>
    <property type="molecule type" value="Genomic_DNA"/>
</dbReference>
<feature type="compositionally biased region" description="Basic and acidic residues" evidence="3">
    <location>
        <begin position="209"/>
        <end position="225"/>
    </location>
</feature>
<evidence type="ECO:0000313" key="6">
    <source>
        <dbReference type="Proteomes" id="UP000306954"/>
    </source>
</evidence>
<keyword evidence="1 2" id="KW-0694">RNA-binding</keyword>
<dbReference type="InterPro" id="IPR000504">
    <property type="entry name" value="RRM_dom"/>
</dbReference>
<feature type="compositionally biased region" description="Basic and acidic residues" evidence="3">
    <location>
        <begin position="32"/>
        <end position="50"/>
    </location>
</feature>
<feature type="domain" description="RRM" evidence="4">
    <location>
        <begin position="78"/>
        <end position="150"/>
    </location>
</feature>
<reference evidence="5 6" key="1">
    <citation type="submission" date="2019-03" db="EMBL/GenBank/DDBJ databases">
        <title>Sequencing 23 genomes of Wallemia ichthyophaga.</title>
        <authorList>
            <person name="Gostincar C."/>
        </authorList>
    </citation>
    <scope>NUCLEOTIDE SEQUENCE [LARGE SCALE GENOMIC DNA]</scope>
    <source>
        <strain evidence="5 6">EXF-8621</strain>
    </source>
</reference>
<protein>
    <recommendedName>
        <fullName evidence="4">RRM domain-containing protein</fullName>
    </recommendedName>
</protein>
<evidence type="ECO:0000256" key="3">
    <source>
        <dbReference type="SAM" id="MobiDB-lite"/>
    </source>
</evidence>
<feature type="compositionally biased region" description="Low complexity" evidence="3">
    <location>
        <begin position="51"/>
        <end position="63"/>
    </location>
</feature>
<organism evidence="5 6">
    <name type="scientific">Wallemia ichthyophaga</name>
    <dbReference type="NCBI Taxonomy" id="245174"/>
    <lineage>
        <taxon>Eukaryota</taxon>
        <taxon>Fungi</taxon>
        <taxon>Dikarya</taxon>
        <taxon>Basidiomycota</taxon>
        <taxon>Wallemiomycotina</taxon>
        <taxon>Wallemiomycetes</taxon>
        <taxon>Wallemiales</taxon>
        <taxon>Wallemiaceae</taxon>
        <taxon>Wallemia</taxon>
    </lineage>
</organism>
<name>A0A4T0EKK2_WALIC</name>
<dbReference type="Pfam" id="PF00076">
    <property type="entry name" value="RRM_1"/>
    <property type="match status" value="1"/>
</dbReference>
<comment type="caution">
    <text evidence="5">The sequence shown here is derived from an EMBL/GenBank/DDBJ whole genome shotgun (WGS) entry which is preliminary data.</text>
</comment>
<accession>A0A4T0EKK2</accession>
<feature type="compositionally biased region" description="Basic residues" evidence="3">
    <location>
        <begin position="21"/>
        <end position="31"/>
    </location>
</feature>
<feature type="compositionally biased region" description="Basic and acidic residues" evidence="3">
    <location>
        <begin position="64"/>
        <end position="79"/>
    </location>
</feature>
<feature type="compositionally biased region" description="Polar residues" evidence="3">
    <location>
        <begin position="228"/>
        <end position="240"/>
    </location>
</feature>
<dbReference type="InterPro" id="IPR012677">
    <property type="entry name" value="Nucleotide-bd_a/b_plait_sf"/>
</dbReference>
<dbReference type="PANTHER" id="PTHR19965:SF82">
    <property type="entry name" value="THO COMPLEX SUBUNIT 4"/>
    <property type="match status" value="1"/>
</dbReference>
<dbReference type="PROSITE" id="PS50102">
    <property type="entry name" value="RRM"/>
    <property type="match status" value="1"/>
</dbReference>
<dbReference type="GO" id="GO:0006406">
    <property type="term" value="P:mRNA export from nucleus"/>
    <property type="evidence" value="ECO:0007669"/>
    <property type="project" value="TreeGrafter"/>
</dbReference>
<feature type="region of interest" description="Disordered" evidence="3">
    <location>
        <begin position="1"/>
        <end position="79"/>
    </location>
</feature>
<dbReference type="GO" id="GO:0005634">
    <property type="term" value="C:nucleus"/>
    <property type="evidence" value="ECO:0007669"/>
    <property type="project" value="TreeGrafter"/>
</dbReference>
<dbReference type="AlphaFoldDB" id="A0A4T0EKK2"/>
<evidence type="ECO:0000313" key="5">
    <source>
        <dbReference type="EMBL" id="TIB16978.1"/>
    </source>
</evidence>
<dbReference type="SMART" id="SM00360">
    <property type="entry name" value="RRM"/>
    <property type="match status" value="1"/>
</dbReference>
<dbReference type="SUPFAM" id="SSF54928">
    <property type="entry name" value="RNA-binding domain, RBD"/>
    <property type="match status" value="1"/>
</dbReference>
<feature type="region of interest" description="Disordered" evidence="3">
    <location>
        <begin position="153"/>
        <end position="240"/>
    </location>
</feature>
<dbReference type="InterPro" id="IPR035979">
    <property type="entry name" value="RBD_domain_sf"/>
</dbReference>
<dbReference type="Proteomes" id="UP000306954">
    <property type="component" value="Unassembled WGS sequence"/>
</dbReference>
<evidence type="ECO:0000256" key="1">
    <source>
        <dbReference type="ARBA" id="ARBA00022884"/>
    </source>
</evidence>
<proteinExistence type="predicted"/>
<sequence length="240" mass="26833">MSLDDIVKQKKSSKVDNKRGSSGRRRGGFRKQRGESKPIEYVKSMIELKRSSTSSFTRRPTSNRPREPRQPPDGEKENQVKLSNLHYEINEEMLANIFNGFQLTKLVVKYDKSGRSTGEAVVAFEKSIDADRAIDMFDGKTAKDQEIRVEPYGYFTVDPPPRSGATGSSLLSRLGAKVHSDPPPSGPRSKQSSRPRKQTKPANIKSKPAPKDSDSLDKELDDFMKKPGSNNVNTQDTEMS</sequence>
<dbReference type="OrthoDB" id="5382468at2759"/>
<dbReference type="GO" id="GO:0003729">
    <property type="term" value="F:mRNA binding"/>
    <property type="evidence" value="ECO:0007669"/>
    <property type="project" value="TreeGrafter"/>
</dbReference>
<dbReference type="Gene3D" id="3.30.70.330">
    <property type="match status" value="1"/>
</dbReference>
<gene>
    <name evidence="5" type="ORF">E3P90_00264</name>
</gene>
<evidence type="ECO:0000259" key="4">
    <source>
        <dbReference type="PROSITE" id="PS50102"/>
    </source>
</evidence>
<dbReference type="InterPro" id="IPR051229">
    <property type="entry name" value="ALYREF_mRNA_export"/>
</dbReference>